<keyword evidence="7 13" id="KW-0963">Cytoplasm</keyword>
<name>A0A1F7TL84_9BACT</name>
<comment type="subcellular location">
    <subcellularLocation>
        <location evidence="13">Cytoplasm</location>
    </subcellularLocation>
</comment>
<comment type="caution">
    <text evidence="13">Lacks conserved residue(s) required for the propagation of feature annotation.</text>
</comment>
<dbReference type="FunFam" id="3.40.50.1260:FF:000031">
    <property type="entry name" value="Phosphoglycerate kinase 1"/>
    <property type="match status" value="1"/>
</dbReference>
<reference evidence="17 18" key="1">
    <citation type="journal article" date="2016" name="Nat. Commun.">
        <title>Thousands of microbial genomes shed light on interconnected biogeochemical processes in an aquifer system.</title>
        <authorList>
            <person name="Anantharaman K."/>
            <person name="Brown C.T."/>
            <person name="Hug L.A."/>
            <person name="Sharon I."/>
            <person name="Castelle C.J."/>
            <person name="Probst A.J."/>
            <person name="Thomas B.C."/>
            <person name="Singh A."/>
            <person name="Wilkins M.J."/>
            <person name="Karaoz U."/>
            <person name="Brodie E.L."/>
            <person name="Williams K.H."/>
            <person name="Hubbard S.S."/>
            <person name="Banfield J.F."/>
        </authorList>
    </citation>
    <scope>NUCLEOTIDE SEQUENCE [LARGE SCALE GENOMIC DNA]</scope>
</reference>
<keyword evidence="12 13" id="KW-0324">Glycolysis</keyword>
<keyword evidence="11 13" id="KW-0067">ATP-binding</keyword>
<dbReference type="InterPro" id="IPR001576">
    <property type="entry name" value="Phosphoglycerate_kinase"/>
</dbReference>
<accession>A0A1F7TL84</accession>
<comment type="catalytic activity">
    <reaction evidence="1 13 16">
        <text>(2R)-3-phosphoglycerate + ATP = (2R)-3-phospho-glyceroyl phosphate + ADP</text>
        <dbReference type="Rhea" id="RHEA:14801"/>
        <dbReference type="ChEBI" id="CHEBI:30616"/>
        <dbReference type="ChEBI" id="CHEBI:57604"/>
        <dbReference type="ChEBI" id="CHEBI:58272"/>
        <dbReference type="ChEBI" id="CHEBI:456216"/>
        <dbReference type="EC" id="2.7.2.3"/>
    </reaction>
</comment>
<feature type="binding site" evidence="14">
    <location>
        <position position="121"/>
    </location>
    <ligand>
        <name>(2R)-3-phosphoglycerate</name>
        <dbReference type="ChEBI" id="CHEBI:58272"/>
    </ligand>
</feature>
<comment type="caution">
    <text evidence="17">The sequence shown here is derived from an EMBL/GenBank/DDBJ whole genome shotgun (WGS) entry which is preliminary data.</text>
</comment>
<dbReference type="PANTHER" id="PTHR11406:SF23">
    <property type="entry name" value="PHOSPHOGLYCERATE KINASE 1, CHLOROPLASTIC-RELATED"/>
    <property type="match status" value="1"/>
</dbReference>
<protein>
    <recommendedName>
        <fullName evidence="6 13">Phosphoglycerate kinase</fullName>
        <ecNumber evidence="5 13">2.7.2.3</ecNumber>
    </recommendedName>
</protein>
<evidence type="ECO:0000256" key="14">
    <source>
        <dbReference type="PIRSR" id="PIRSR000724-1"/>
    </source>
</evidence>
<dbReference type="GO" id="GO:0006096">
    <property type="term" value="P:glycolytic process"/>
    <property type="evidence" value="ECO:0007669"/>
    <property type="project" value="UniProtKB-UniRule"/>
</dbReference>
<evidence type="ECO:0000256" key="7">
    <source>
        <dbReference type="ARBA" id="ARBA00022490"/>
    </source>
</evidence>
<dbReference type="PANTHER" id="PTHR11406">
    <property type="entry name" value="PHOSPHOGLYCERATE KINASE"/>
    <property type="match status" value="1"/>
</dbReference>
<dbReference type="InterPro" id="IPR015824">
    <property type="entry name" value="Phosphoglycerate_kinase_N"/>
</dbReference>
<dbReference type="AlphaFoldDB" id="A0A1F7TL84"/>
<feature type="binding site" evidence="13 15">
    <location>
        <begin position="351"/>
        <end position="354"/>
    </location>
    <ligand>
        <name>ATP</name>
        <dbReference type="ChEBI" id="CHEBI:30616"/>
    </ligand>
</feature>
<gene>
    <name evidence="13" type="primary">pgk</name>
    <name evidence="17" type="ORF">A2856_03170</name>
</gene>
<evidence type="ECO:0000313" key="18">
    <source>
        <dbReference type="Proteomes" id="UP000177885"/>
    </source>
</evidence>
<dbReference type="SUPFAM" id="SSF53748">
    <property type="entry name" value="Phosphoglycerate kinase"/>
    <property type="match status" value="1"/>
</dbReference>
<feature type="binding site" evidence="13 15">
    <location>
        <position position="204"/>
    </location>
    <ligand>
        <name>ATP</name>
        <dbReference type="ChEBI" id="CHEBI:30616"/>
    </ligand>
</feature>
<dbReference type="STRING" id="1802385.A2856_03170"/>
<feature type="binding site" evidence="14">
    <location>
        <position position="154"/>
    </location>
    <ligand>
        <name>(2R)-3-phosphoglycerate</name>
        <dbReference type="ChEBI" id="CHEBI:58272"/>
    </ligand>
</feature>
<evidence type="ECO:0000256" key="9">
    <source>
        <dbReference type="ARBA" id="ARBA00022741"/>
    </source>
</evidence>
<dbReference type="InterPro" id="IPR036043">
    <property type="entry name" value="Phosphoglycerate_kinase_sf"/>
</dbReference>
<keyword evidence="8 13" id="KW-0808">Transferase</keyword>
<evidence type="ECO:0000256" key="11">
    <source>
        <dbReference type="ARBA" id="ARBA00022840"/>
    </source>
</evidence>
<dbReference type="GO" id="GO:0004618">
    <property type="term" value="F:phosphoglycerate kinase activity"/>
    <property type="evidence" value="ECO:0007669"/>
    <property type="project" value="UniProtKB-UniRule"/>
</dbReference>
<evidence type="ECO:0000256" key="3">
    <source>
        <dbReference type="ARBA" id="ARBA00008982"/>
    </source>
</evidence>
<dbReference type="FunFam" id="3.40.50.1260:FF:000006">
    <property type="entry name" value="Phosphoglycerate kinase"/>
    <property type="match status" value="1"/>
</dbReference>
<dbReference type="Pfam" id="PF00162">
    <property type="entry name" value="PGK"/>
    <property type="match status" value="1"/>
</dbReference>
<dbReference type="PRINTS" id="PR00477">
    <property type="entry name" value="PHGLYCKINASE"/>
</dbReference>
<evidence type="ECO:0000256" key="5">
    <source>
        <dbReference type="ARBA" id="ARBA00013061"/>
    </source>
</evidence>
<feature type="binding site" evidence="13 14">
    <location>
        <begin position="62"/>
        <end position="65"/>
    </location>
    <ligand>
        <name>substrate</name>
    </ligand>
</feature>
<evidence type="ECO:0000256" key="6">
    <source>
        <dbReference type="ARBA" id="ARBA00016471"/>
    </source>
</evidence>
<dbReference type="HAMAP" id="MF_00145">
    <property type="entry name" value="Phosphoglyc_kinase"/>
    <property type="match status" value="1"/>
</dbReference>
<keyword evidence="9 13" id="KW-0547">Nucleotide-binding</keyword>
<organism evidence="17 18">
    <name type="scientific">Candidatus Uhrbacteria bacterium RIFCSPHIGHO2_01_FULL_63_20</name>
    <dbReference type="NCBI Taxonomy" id="1802385"/>
    <lineage>
        <taxon>Bacteria</taxon>
        <taxon>Candidatus Uhriibacteriota</taxon>
    </lineage>
</organism>
<dbReference type="PROSITE" id="PS00111">
    <property type="entry name" value="PGLYCERATE_KINASE"/>
    <property type="match status" value="1"/>
</dbReference>
<evidence type="ECO:0000256" key="15">
    <source>
        <dbReference type="PIRSR" id="PIRSR000724-2"/>
    </source>
</evidence>
<comment type="subunit">
    <text evidence="4 13">Monomer.</text>
</comment>
<evidence type="ECO:0000256" key="12">
    <source>
        <dbReference type="ARBA" id="ARBA00023152"/>
    </source>
</evidence>
<dbReference type="GO" id="GO:0043531">
    <property type="term" value="F:ADP binding"/>
    <property type="evidence" value="ECO:0007669"/>
    <property type="project" value="TreeGrafter"/>
</dbReference>
<dbReference type="Gene3D" id="3.40.50.1260">
    <property type="entry name" value="Phosphoglycerate kinase, N-terminal domain"/>
    <property type="match status" value="2"/>
</dbReference>
<feature type="binding site" evidence="13">
    <location>
        <position position="39"/>
    </location>
    <ligand>
        <name>substrate</name>
    </ligand>
</feature>
<dbReference type="UniPathway" id="UPA00109">
    <property type="reaction ID" value="UER00185"/>
</dbReference>
<dbReference type="GO" id="GO:0005829">
    <property type="term" value="C:cytosol"/>
    <property type="evidence" value="ECO:0007669"/>
    <property type="project" value="TreeGrafter"/>
</dbReference>
<evidence type="ECO:0000256" key="2">
    <source>
        <dbReference type="ARBA" id="ARBA00004838"/>
    </source>
</evidence>
<dbReference type="PIRSF" id="PIRSF000724">
    <property type="entry name" value="Pgk"/>
    <property type="match status" value="1"/>
</dbReference>
<evidence type="ECO:0000256" key="16">
    <source>
        <dbReference type="RuleBase" id="RU000532"/>
    </source>
</evidence>
<dbReference type="GO" id="GO:0006094">
    <property type="term" value="P:gluconeogenesis"/>
    <property type="evidence" value="ECO:0007669"/>
    <property type="project" value="TreeGrafter"/>
</dbReference>
<evidence type="ECO:0000313" key="17">
    <source>
        <dbReference type="EMBL" id="OGL66740.1"/>
    </source>
</evidence>
<comment type="similarity">
    <text evidence="3 13 16">Belongs to the phosphoglycerate kinase family.</text>
</comment>
<feature type="binding site" evidence="14">
    <location>
        <begin position="22"/>
        <end position="24"/>
    </location>
    <ligand>
        <name>substrate</name>
    </ligand>
</feature>
<proteinExistence type="inferred from homology"/>
<evidence type="ECO:0000256" key="10">
    <source>
        <dbReference type="ARBA" id="ARBA00022777"/>
    </source>
</evidence>
<evidence type="ECO:0000256" key="13">
    <source>
        <dbReference type="HAMAP-Rule" id="MF_00145"/>
    </source>
</evidence>
<evidence type="ECO:0000256" key="8">
    <source>
        <dbReference type="ARBA" id="ARBA00022679"/>
    </source>
</evidence>
<sequence>MALRTLKNGADLHGKRVLVRIDGNVPVVKGKAVDGAHGRIARAAVGIDWLRQRGARVIVMTHLGRPKGKRVPAYSVRPVAKRLSELLGIEVRFSRDIVGPSVSRAVDNLKDGEVLLLENVRFDAREERNSPAFAQSLASLADLYVNDAFGVCHRAHASVEAIAEQLPSYAGPLLQQEVSVLSKVMKSPKRPFVLALGGLKASDKIPVMRKLLPDADYVIVGGALATAFLAADGLPVGRSVYDGDGVRSAKRLLKDARVKFLLPLDVVVASSPTSRAKKRNVSVSQVGPKDMILDIGHASMKKAAREVEGAKTVVWNGPFGLAENERFRDATLLLARAVADRAEAAVTVVGGGDTVPLVERAGLADRFTLLSTGGGAMLEFLAGKKMPGIEALQT</sequence>
<feature type="binding site" evidence="13">
    <location>
        <position position="154"/>
    </location>
    <ligand>
        <name>substrate</name>
    </ligand>
</feature>
<dbReference type="EMBL" id="MGDT01000006">
    <property type="protein sequence ID" value="OGL66740.1"/>
    <property type="molecule type" value="Genomic_DNA"/>
</dbReference>
<dbReference type="Proteomes" id="UP000177885">
    <property type="component" value="Unassembled WGS sequence"/>
</dbReference>
<feature type="binding site" evidence="13">
    <location>
        <position position="121"/>
    </location>
    <ligand>
        <name>substrate</name>
    </ligand>
</feature>
<keyword evidence="10 13" id="KW-0418">Kinase</keyword>
<dbReference type="GO" id="GO:0005524">
    <property type="term" value="F:ATP binding"/>
    <property type="evidence" value="ECO:0007669"/>
    <property type="project" value="UniProtKB-KW"/>
</dbReference>
<comment type="pathway">
    <text evidence="2 13">Carbohydrate degradation; glycolysis; pyruvate from D-glyceraldehyde 3-phosphate: step 2/5.</text>
</comment>
<evidence type="ECO:0000256" key="4">
    <source>
        <dbReference type="ARBA" id="ARBA00011245"/>
    </source>
</evidence>
<dbReference type="EC" id="2.7.2.3" evidence="5 13"/>
<evidence type="ECO:0000256" key="1">
    <source>
        <dbReference type="ARBA" id="ARBA00000642"/>
    </source>
</evidence>
<feature type="binding site" evidence="14">
    <location>
        <position position="39"/>
    </location>
    <ligand>
        <name>(2R)-3-phosphoglycerate</name>
        <dbReference type="ChEBI" id="CHEBI:58272"/>
    </ligand>
</feature>
<dbReference type="InterPro" id="IPR015911">
    <property type="entry name" value="Phosphoglycerate_kinase_CS"/>
</dbReference>
<feature type="binding site" evidence="13 15">
    <location>
        <position position="323"/>
    </location>
    <ligand>
        <name>ATP</name>
        <dbReference type="ChEBI" id="CHEBI:30616"/>
    </ligand>
</feature>